<dbReference type="OrthoDB" id="5458931at2"/>
<dbReference type="RefSeq" id="WP_111960582.1">
    <property type="nucleotide sequence ID" value="NZ_CP036313.1"/>
</dbReference>
<dbReference type="Proteomes" id="UP000248798">
    <property type="component" value="Unassembled WGS sequence"/>
</dbReference>
<name>A0A328F5Z0_9BACT</name>
<gene>
    <name evidence="2" type="ORF">DO021_21685</name>
    <name evidence="1" type="ORF">EYB58_20910</name>
</gene>
<evidence type="ECO:0000313" key="2">
    <source>
        <dbReference type="EMBL" id="RAL99940.1"/>
    </source>
</evidence>
<accession>A0A328F5Z0</accession>
<organism evidence="2 3">
    <name type="scientific">Desulfobacter hydrogenophilus</name>
    <dbReference type="NCBI Taxonomy" id="2291"/>
    <lineage>
        <taxon>Bacteria</taxon>
        <taxon>Pseudomonadati</taxon>
        <taxon>Thermodesulfobacteriota</taxon>
        <taxon>Desulfobacteria</taxon>
        <taxon>Desulfobacterales</taxon>
        <taxon>Desulfobacteraceae</taxon>
        <taxon>Desulfobacter</taxon>
    </lineage>
</organism>
<protein>
    <submittedName>
        <fullName evidence="2">Uncharacterized protein</fullName>
    </submittedName>
</protein>
<evidence type="ECO:0000313" key="4">
    <source>
        <dbReference type="Proteomes" id="UP000293902"/>
    </source>
</evidence>
<dbReference type="EMBL" id="CP036313">
    <property type="protein sequence ID" value="QBH15165.1"/>
    <property type="molecule type" value="Genomic_DNA"/>
</dbReference>
<dbReference type="AlphaFoldDB" id="A0A328F5Z0"/>
<reference evidence="2 3" key="1">
    <citation type="submission" date="2018-06" db="EMBL/GenBank/DDBJ databases">
        <title>Complete Genome Sequence of Desulfobacter hydrogenophilus (DSM3380).</title>
        <authorList>
            <person name="Marietou A."/>
            <person name="Schreiber L."/>
            <person name="Marshall I."/>
            <person name="Jorgensen B."/>
        </authorList>
    </citation>
    <scope>NUCLEOTIDE SEQUENCE [LARGE SCALE GENOMIC DNA]</scope>
    <source>
        <strain evidence="2 3">DSM 3380</strain>
    </source>
</reference>
<sequence length="153" mass="17915">MKISWEIKKKRGNYRPVLTYTMTLESFEKSLAIHAVSVKSFIPRLPRPHENFCLPGENERHPHWIPKRFHIFQVPYFKAGETSGFIRLPYRESGKYPEVETSFRQLRDTYEEKVCEAYGQGPFENRGNLDISAETREHVAAKVTANRLLAIFN</sequence>
<evidence type="ECO:0000313" key="3">
    <source>
        <dbReference type="Proteomes" id="UP000248798"/>
    </source>
</evidence>
<dbReference type="EMBL" id="QLNI01000078">
    <property type="protein sequence ID" value="RAL99940.1"/>
    <property type="molecule type" value="Genomic_DNA"/>
</dbReference>
<proteinExistence type="predicted"/>
<evidence type="ECO:0000313" key="1">
    <source>
        <dbReference type="EMBL" id="QBH15165.1"/>
    </source>
</evidence>
<reference evidence="1 4" key="2">
    <citation type="submission" date="2019-02" db="EMBL/GenBank/DDBJ databases">
        <title>Complete genome sequence of Desulfobacter hydrogenophilus AcRS1.</title>
        <authorList>
            <person name="Marietou A."/>
            <person name="Lund M.B."/>
            <person name="Marshall I.P.G."/>
            <person name="Schreiber L."/>
            <person name="Jorgensen B."/>
        </authorList>
    </citation>
    <scope>NUCLEOTIDE SEQUENCE [LARGE SCALE GENOMIC DNA]</scope>
    <source>
        <strain evidence="1 4">AcRS1</strain>
    </source>
</reference>
<dbReference type="Proteomes" id="UP000293902">
    <property type="component" value="Chromosome"/>
</dbReference>
<keyword evidence="4" id="KW-1185">Reference proteome</keyword>